<dbReference type="EMBL" id="SGPJ01000981">
    <property type="protein sequence ID" value="THG92719.1"/>
    <property type="molecule type" value="Genomic_DNA"/>
</dbReference>
<protein>
    <submittedName>
        <fullName evidence="2">Uncharacterized protein</fullName>
    </submittedName>
</protein>
<feature type="region of interest" description="Disordered" evidence="1">
    <location>
        <begin position="313"/>
        <end position="342"/>
    </location>
</feature>
<comment type="caution">
    <text evidence="2">The sequence shown here is derived from an EMBL/GenBank/DDBJ whole genome shotgun (WGS) entry which is preliminary data.</text>
</comment>
<dbReference type="AlphaFoldDB" id="A0A4S4K936"/>
<proteinExistence type="predicted"/>
<evidence type="ECO:0000313" key="2">
    <source>
        <dbReference type="EMBL" id="THG92719.1"/>
    </source>
</evidence>
<feature type="region of interest" description="Disordered" evidence="1">
    <location>
        <begin position="173"/>
        <end position="194"/>
    </location>
</feature>
<organism evidence="2 3">
    <name type="scientific">Hermanssonia centrifuga</name>
    <dbReference type="NCBI Taxonomy" id="98765"/>
    <lineage>
        <taxon>Eukaryota</taxon>
        <taxon>Fungi</taxon>
        <taxon>Dikarya</taxon>
        <taxon>Basidiomycota</taxon>
        <taxon>Agaricomycotina</taxon>
        <taxon>Agaricomycetes</taxon>
        <taxon>Polyporales</taxon>
        <taxon>Meruliaceae</taxon>
        <taxon>Hermanssonia</taxon>
    </lineage>
</organism>
<accession>A0A4S4K936</accession>
<evidence type="ECO:0000313" key="3">
    <source>
        <dbReference type="Proteomes" id="UP000309038"/>
    </source>
</evidence>
<name>A0A4S4K936_9APHY</name>
<reference evidence="2 3" key="1">
    <citation type="submission" date="2019-02" db="EMBL/GenBank/DDBJ databases">
        <title>Genome sequencing of the rare red list fungi Phlebia centrifuga.</title>
        <authorList>
            <person name="Buettner E."/>
            <person name="Kellner H."/>
        </authorList>
    </citation>
    <scope>NUCLEOTIDE SEQUENCE [LARGE SCALE GENOMIC DNA]</scope>
    <source>
        <strain evidence="2 3">DSM 108282</strain>
    </source>
</reference>
<sequence length="342" mass="37973">MRGIRDDLVASGGYLGDPKLNVRQAFRWVQFEKGRILCTRQVAAAYDEAYAIFKDNVVAVDAPPAPDAANLCGVYRIDEALFFMTADGNWNPKSDFGDFEESKATCLLAAAHESVFAKDYALMNKNINILVRMGVSGDNRVLRGIFNVTDDGRKLLKLRHVLFEAIEVKESNDGADQVESDAAHSDGDGEDGDEDDEYALDDLLQVTANGGRHLTKKEELEFLIKGWPVKMRVAKEELAALVNSHQVTPIIAFDMSSDRILPSTYETQLKGADVQVHFNLLHWAFGYTKKPSTLSDTIVADLANMRIIVPGKVAPSHSKSSPRKKRVWQKDVFTPQKKGRSV</sequence>
<gene>
    <name evidence="2" type="ORF">EW026_g8278</name>
</gene>
<keyword evidence="3" id="KW-1185">Reference proteome</keyword>
<dbReference type="Proteomes" id="UP000309038">
    <property type="component" value="Unassembled WGS sequence"/>
</dbReference>
<evidence type="ECO:0000256" key="1">
    <source>
        <dbReference type="SAM" id="MobiDB-lite"/>
    </source>
</evidence>